<evidence type="ECO:0000256" key="1">
    <source>
        <dbReference type="SAM" id="MobiDB-lite"/>
    </source>
</evidence>
<dbReference type="RefSeq" id="XP_044569332.1">
    <property type="nucleotide sequence ID" value="XM_044708676.1"/>
</dbReference>
<proteinExistence type="predicted"/>
<dbReference type="GeneID" id="68107736"/>
<name>A0A6A5CH45_NAEFO</name>
<accession>A0A6A5CH45</accession>
<dbReference type="VEuPathDB" id="AmoebaDB:NfTy_001760"/>
<dbReference type="VEuPathDB" id="AmoebaDB:NF0059790"/>
<protein>
    <submittedName>
        <fullName evidence="2">Uncharacterized protein</fullName>
    </submittedName>
</protein>
<feature type="compositionally biased region" description="Basic residues" evidence="1">
    <location>
        <begin position="1"/>
        <end position="11"/>
    </location>
</feature>
<comment type="caution">
    <text evidence="2">The sequence shown here is derived from an EMBL/GenBank/DDBJ whole genome shotgun (WGS) entry which is preliminary data.</text>
</comment>
<reference evidence="2 3" key="1">
    <citation type="journal article" date="2019" name="Sci. Rep.">
        <title>Nanopore sequencing improves the draft genome of the human pathogenic amoeba Naegleria fowleri.</title>
        <authorList>
            <person name="Liechti N."/>
            <person name="Schurch N."/>
            <person name="Bruggmann R."/>
            <person name="Wittwer M."/>
        </authorList>
    </citation>
    <scope>NUCLEOTIDE SEQUENCE [LARGE SCALE GENOMIC DNA]</scope>
    <source>
        <strain evidence="2 3">ATCC 30894</strain>
    </source>
</reference>
<dbReference type="VEuPathDB" id="AmoebaDB:FDP41_000518"/>
<evidence type="ECO:0000313" key="3">
    <source>
        <dbReference type="Proteomes" id="UP000444721"/>
    </source>
</evidence>
<gene>
    <name evidence="2" type="ORF">FDP41_000518</name>
</gene>
<organism evidence="2 3">
    <name type="scientific">Naegleria fowleri</name>
    <name type="common">Brain eating amoeba</name>
    <dbReference type="NCBI Taxonomy" id="5763"/>
    <lineage>
        <taxon>Eukaryota</taxon>
        <taxon>Discoba</taxon>
        <taxon>Heterolobosea</taxon>
        <taxon>Tetramitia</taxon>
        <taxon>Eutetramitia</taxon>
        <taxon>Vahlkampfiidae</taxon>
        <taxon>Naegleria</taxon>
    </lineage>
</organism>
<keyword evidence="3" id="KW-1185">Reference proteome</keyword>
<evidence type="ECO:0000313" key="2">
    <source>
        <dbReference type="EMBL" id="KAF0984619.1"/>
    </source>
</evidence>
<sequence>MAEKPKKKNKKDTKQGAVVKTDSISSADDHREVMTDTFFLNRKNVMLFPYNVHAEHNDGSPQIEKHNSSVLSKPLEENEYLEDPTENDLMGEISESSSIPDTFEHQFNNVVTNNTTNSSYQEYNSYFPGDSSFSHPGEVIASDEEAGLDTENDISSEVDDFTFQSSVGSTPLMANVPTIFNNIGENRHTVGTSQVWEELDGGEDLTSVGDMA</sequence>
<feature type="region of interest" description="Disordered" evidence="1">
    <location>
        <begin position="1"/>
        <end position="28"/>
    </location>
</feature>
<dbReference type="EMBL" id="VFQX01000002">
    <property type="protein sequence ID" value="KAF0984619.1"/>
    <property type="molecule type" value="Genomic_DNA"/>
</dbReference>
<dbReference type="Proteomes" id="UP000444721">
    <property type="component" value="Unassembled WGS sequence"/>
</dbReference>
<dbReference type="AlphaFoldDB" id="A0A6A5CH45"/>